<evidence type="ECO:0000256" key="9">
    <source>
        <dbReference type="ARBA" id="ARBA00022741"/>
    </source>
</evidence>
<feature type="binding site" evidence="20">
    <location>
        <position position="151"/>
    </location>
    <ligand>
        <name>Mg(2+)</name>
        <dbReference type="ChEBI" id="CHEBI:18420"/>
        <label>2</label>
    </ligand>
</feature>
<feature type="binding site" evidence="19">
    <location>
        <position position="379"/>
    </location>
    <ligand>
        <name>GTP</name>
        <dbReference type="ChEBI" id="CHEBI:37565"/>
    </ligand>
</feature>
<evidence type="ECO:0000256" key="18">
    <source>
        <dbReference type="ARBA" id="ARBA00049295"/>
    </source>
</evidence>
<evidence type="ECO:0000256" key="20">
    <source>
        <dbReference type="HAMAP-Rule" id="MF_00180"/>
    </source>
</evidence>
<dbReference type="HAMAP" id="MF_00180">
    <property type="entry name" value="RibB"/>
    <property type="match status" value="1"/>
</dbReference>
<dbReference type="EMBL" id="RZJP01000001">
    <property type="protein sequence ID" value="KAA8817710.1"/>
    <property type="molecule type" value="Genomic_DNA"/>
</dbReference>
<keyword evidence="10 19" id="KW-0378">Hydrolase</keyword>
<evidence type="ECO:0000256" key="4">
    <source>
        <dbReference type="ARBA" id="ARBA00004853"/>
    </source>
</evidence>
<organism evidence="22 23">
    <name type="scientific">Bifidobacterium callitrichos</name>
    <dbReference type="NCBI Taxonomy" id="762209"/>
    <lineage>
        <taxon>Bacteria</taxon>
        <taxon>Bacillati</taxon>
        <taxon>Actinomycetota</taxon>
        <taxon>Actinomycetes</taxon>
        <taxon>Bifidobacteriales</taxon>
        <taxon>Bifidobacteriaceae</taxon>
        <taxon>Bifidobacterium</taxon>
    </lineage>
</organism>
<dbReference type="InterPro" id="IPR036144">
    <property type="entry name" value="RibA-like_sf"/>
</dbReference>
<keyword evidence="11 19" id="KW-0862">Zinc</keyword>
<gene>
    <name evidence="20 22" type="primary">ribB</name>
    <name evidence="19" type="synonym">ribA</name>
    <name evidence="22" type="ORF">EMB92_04035</name>
</gene>
<feature type="binding site" evidence="20">
    <location>
        <begin position="36"/>
        <end position="37"/>
    </location>
    <ligand>
        <name>D-ribulose 5-phosphate</name>
        <dbReference type="ChEBI" id="CHEBI:58121"/>
    </ligand>
</feature>
<dbReference type="NCBIfam" id="TIGR00505">
    <property type="entry name" value="ribA"/>
    <property type="match status" value="1"/>
</dbReference>
<keyword evidence="12 20" id="KW-0460">Magnesium</keyword>
<feature type="site" description="Essential for catalytic activity" evidence="20">
    <location>
        <position position="172"/>
    </location>
</feature>
<feature type="binding site" evidence="20">
    <location>
        <begin position="148"/>
        <end position="152"/>
    </location>
    <ligand>
        <name>D-ribulose 5-phosphate</name>
        <dbReference type="ChEBI" id="CHEBI:58121"/>
    </ligand>
</feature>
<dbReference type="InterPro" id="IPR032677">
    <property type="entry name" value="GTP_cyclohydro_II"/>
</dbReference>
<feature type="binding site" evidence="19">
    <location>
        <position position="284"/>
    </location>
    <ligand>
        <name>Zn(2+)</name>
        <dbReference type="ChEBI" id="CHEBI:29105"/>
        <note>catalytic</note>
    </ligand>
</feature>
<dbReference type="InterPro" id="IPR000422">
    <property type="entry name" value="DHBP_synthase_RibB"/>
</dbReference>
<dbReference type="GO" id="GO:0008686">
    <property type="term" value="F:3,4-dihydroxy-2-butanone-4-phosphate synthase activity"/>
    <property type="evidence" value="ECO:0007669"/>
    <property type="project" value="UniProtKB-UniRule"/>
</dbReference>
<comment type="caution">
    <text evidence="22">The sequence shown here is derived from an EMBL/GenBank/DDBJ whole genome shotgun (WGS) entry which is preliminary data.</text>
</comment>
<feature type="binding site" evidence="19">
    <location>
        <begin position="322"/>
        <end position="324"/>
    </location>
    <ligand>
        <name>GTP</name>
        <dbReference type="ChEBI" id="CHEBI:37565"/>
    </ligand>
</feature>
<dbReference type="GO" id="GO:0000287">
    <property type="term" value="F:magnesium ion binding"/>
    <property type="evidence" value="ECO:0007669"/>
    <property type="project" value="UniProtKB-UniRule"/>
</dbReference>
<keyword evidence="8 20" id="KW-0479">Metal-binding</keyword>
<evidence type="ECO:0000256" key="2">
    <source>
        <dbReference type="ARBA" id="ARBA00001936"/>
    </source>
</evidence>
<evidence type="ECO:0000256" key="5">
    <source>
        <dbReference type="ARBA" id="ARBA00004904"/>
    </source>
</evidence>
<feature type="binding site" evidence="20">
    <location>
        <position position="37"/>
    </location>
    <ligand>
        <name>Mg(2+)</name>
        <dbReference type="ChEBI" id="CHEBI:18420"/>
        <label>1</label>
    </ligand>
</feature>
<dbReference type="Proteomes" id="UP000326060">
    <property type="component" value="Unassembled WGS sequence"/>
</dbReference>
<keyword evidence="7 20" id="KW-0686">Riboflavin biosynthesis</keyword>
<keyword evidence="9 19" id="KW-0547">Nucleotide-binding</keyword>
<feature type="site" description="Essential for catalytic activity" evidence="20">
    <location>
        <position position="134"/>
    </location>
</feature>
<dbReference type="Pfam" id="PF00925">
    <property type="entry name" value="GTP_cyclohydro2"/>
    <property type="match status" value="1"/>
</dbReference>
<evidence type="ECO:0000256" key="14">
    <source>
        <dbReference type="ARBA" id="ARBA00023211"/>
    </source>
</evidence>
<dbReference type="PIRSF" id="PIRSF001259">
    <property type="entry name" value="RibA"/>
    <property type="match status" value="1"/>
</dbReference>
<comment type="pathway">
    <text evidence="5 20">Cofactor biosynthesis; riboflavin biosynthesis; 2-hydroxy-3-oxobutyl phosphate from D-ribulose 5-phosphate: step 1/1.</text>
</comment>
<comment type="cofactor">
    <cofactor evidence="19">
        <name>Zn(2+)</name>
        <dbReference type="ChEBI" id="CHEBI:29105"/>
    </cofactor>
    <text evidence="19">Binds 1 zinc ion per subunit.</text>
</comment>
<dbReference type="GO" id="GO:0030145">
    <property type="term" value="F:manganese ion binding"/>
    <property type="evidence" value="ECO:0007669"/>
    <property type="project" value="UniProtKB-UniRule"/>
</dbReference>
<dbReference type="Gene3D" id="3.90.870.10">
    <property type="entry name" value="DHBP synthase"/>
    <property type="match status" value="1"/>
</dbReference>
<evidence type="ECO:0000256" key="1">
    <source>
        <dbReference type="ARBA" id="ARBA00000141"/>
    </source>
</evidence>
<feature type="active site" description="Nucleophile" evidence="19">
    <location>
        <position position="358"/>
    </location>
</feature>
<dbReference type="UniPathway" id="UPA00275">
    <property type="reaction ID" value="UER00399"/>
</dbReference>
<dbReference type="NCBIfam" id="NF001591">
    <property type="entry name" value="PRK00393.1"/>
    <property type="match status" value="1"/>
</dbReference>
<dbReference type="PANTHER" id="PTHR21327:SF18">
    <property type="entry name" value="3,4-DIHYDROXY-2-BUTANONE 4-PHOSPHATE SYNTHASE"/>
    <property type="match status" value="1"/>
</dbReference>
<dbReference type="SUPFAM" id="SSF142695">
    <property type="entry name" value="RibA-like"/>
    <property type="match status" value="1"/>
</dbReference>
<keyword evidence="15 20" id="KW-0456">Lyase</keyword>
<feature type="domain" description="GTP cyclohydrolase II" evidence="21">
    <location>
        <begin position="218"/>
        <end position="400"/>
    </location>
</feature>
<keyword evidence="16" id="KW-0511">Multifunctional enzyme</keyword>
<comment type="function">
    <text evidence="17 19">Catalyzes the conversion of GTP to 2,5-diamino-6-ribosylamino-4(3H)-pyrimidinone 5'-phosphate (DARP), formate and pyrophosphate.</text>
</comment>
<feature type="binding site" evidence="19">
    <location>
        <position position="384"/>
    </location>
    <ligand>
        <name>GTP</name>
        <dbReference type="ChEBI" id="CHEBI:37565"/>
    </ligand>
</feature>
<dbReference type="InterPro" id="IPR000926">
    <property type="entry name" value="RibA"/>
</dbReference>
<evidence type="ECO:0000256" key="16">
    <source>
        <dbReference type="ARBA" id="ARBA00023268"/>
    </source>
</evidence>
<dbReference type="InterPro" id="IPR017945">
    <property type="entry name" value="DHBP_synth_RibB-like_a/b_dom"/>
</dbReference>
<feature type="binding site" evidence="19">
    <location>
        <position position="300"/>
    </location>
    <ligand>
        <name>GTP</name>
        <dbReference type="ChEBI" id="CHEBI:37565"/>
    </ligand>
</feature>
<dbReference type="EC" id="3.5.4.25" evidence="19"/>
<feature type="binding site" evidence="19">
    <location>
        <position position="344"/>
    </location>
    <ligand>
        <name>GTP</name>
        <dbReference type="ChEBI" id="CHEBI:37565"/>
    </ligand>
</feature>
<evidence type="ECO:0000256" key="11">
    <source>
        <dbReference type="ARBA" id="ARBA00022833"/>
    </source>
</evidence>
<dbReference type="GO" id="GO:0008270">
    <property type="term" value="F:zinc ion binding"/>
    <property type="evidence" value="ECO:0007669"/>
    <property type="project" value="UniProtKB-UniRule"/>
</dbReference>
<dbReference type="AlphaFoldDB" id="A0A5M9ZEY5"/>
<dbReference type="FunFam" id="3.40.50.10990:FF:000001">
    <property type="entry name" value="Riboflavin biosynthesis protein RibBA"/>
    <property type="match status" value="1"/>
</dbReference>
<feature type="active site" description="Proton acceptor" evidence="19">
    <location>
        <position position="356"/>
    </location>
</feature>
<evidence type="ECO:0000256" key="15">
    <source>
        <dbReference type="ARBA" id="ARBA00023239"/>
    </source>
</evidence>
<feature type="binding site" evidence="20">
    <location>
        <position position="41"/>
    </location>
    <ligand>
        <name>D-ribulose 5-phosphate</name>
        <dbReference type="ChEBI" id="CHEBI:58121"/>
    </ligand>
</feature>
<evidence type="ECO:0000313" key="23">
    <source>
        <dbReference type="Proteomes" id="UP000326060"/>
    </source>
</evidence>
<protein>
    <recommendedName>
        <fullName evidence="19 20">Multifunctional fusion protein</fullName>
    </recommendedName>
    <domain>
        <recommendedName>
            <fullName evidence="19">GTP cyclohydrolase-2</fullName>
            <ecNumber evidence="19">3.5.4.25</ecNumber>
        </recommendedName>
        <alternativeName>
            <fullName evidence="19">GTP cyclohydrolase II</fullName>
        </alternativeName>
    </domain>
    <domain>
        <recommendedName>
            <fullName evidence="20">3,4-dihydroxy-2-butanone 4-phosphate synthase</fullName>
            <shortName evidence="20">DHBP synthase</shortName>
            <ecNumber evidence="20">4.1.99.12</ecNumber>
        </recommendedName>
    </domain>
</protein>
<dbReference type="Gene3D" id="3.40.50.10990">
    <property type="entry name" value="GTP cyclohydrolase II"/>
    <property type="match status" value="1"/>
</dbReference>
<evidence type="ECO:0000256" key="10">
    <source>
        <dbReference type="ARBA" id="ARBA00022801"/>
    </source>
</evidence>
<comment type="cofactor">
    <cofactor evidence="2">
        <name>Mn(2+)</name>
        <dbReference type="ChEBI" id="CHEBI:29035"/>
    </cofactor>
</comment>
<comment type="subunit">
    <text evidence="20">Homodimer.</text>
</comment>
<evidence type="ECO:0000259" key="21">
    <source>
        <dbReference type="Pfam" id="PF00925"/>
    </source>
</evidence>
<feature type="binding site" evidence="19">
    <location>
        <position position="295"/>
    </location>
    <ligand>
        <name>Zn(2+)</name>
        <dbReference type="ChEBI" id="CHEBI:29105"/>
        <note>catalytic</note>
    </ligand>
</feature>
<evidence type="ECO:0000256" key="3">
    <source>
        <dbReference type="ARBA" id="ARBA00002284"/>
    </source>
</evidence>
<comment type="similarity">
    <text evidence="19">Belongs to the GTP cyclohydrolase II family.</text>
</comment>
<feature type="binding site" evidence="19">
    <location>
        <begin position="279"/>
        <end position="283"/>
    </location>
    <ligand>
        <name>GTP</name>
        <dbReference type="ChEBI" id="CHEBI:37565"/>
    </ligand>
</feature>
<comment type="pathway">
    <text evidence="4 19">Cofactor biosynthesis; riboflavin biosynthesis; 5-amino-6-(D-ribitylamino)uracil from GTP: step 1/4.</text>
</comment>
<dbReference type="RefSeq" id="WP_150393836.1">
    <property type="nucleotide sequence ID" value="NZ_RZJP01000001.1"/>
</dbReference>
<accession>A0A5M9ZEY5</accession>
<dbReference type="GO" id="GO:0009231">
    <property type="term" value="P:riboflavin biosynthetic process"/>
    <property type="evidence" value="ECO:0007669"/>
    <property type="project" value="UniProtKB-UniRule"/>
</dbReference>
<sequence length="446" mass="48316">MTSSNTNHTNTDQAVARAIRDIRAGRIVVVADDEGRENEGDLICAARYATPSNIAFMASHGRGLICTPMSAEMADRLELAPMVATNTDNHHTAFTVSIDHVTTSTGISARDRSLTALACIDPNTRPEDFRRPGHMFPLVAREGGVLERNGHTEATVDLARLAGFEPCGLCCEMMKEDGTMMRRGDLERFAAEHDLAYITIAQLQKYRRTHAFPHTVRRVAQVDLPTDYGRFTMVGYESENGGEHVALVMGDDILAAMAGAEGVSGASDTAAAIPPVLCRIHSQCMTGDVFGSQRCDCGPQLHEAMRRVADVGRGVILYLSQEGRGIGLLNKLRTYELQEQGFDTLDANLKLGFPADAREYDTAAAMLRDLGIASVDLMTNNPDKIGQLERAGVTVASRVPIVIPPNAFDANYLSTKQRRMGHLLGVPATTTTTIIPTTTATITKEN</sequence>
<comment type="similarity">
    <text evidence="6">In the N-terminal section; belongs to the DHBP synthase family.</text>
</comment>
<evidence type="ECO:0000313" key="22">
    <source>
        <dbReference type="EMBL" id="KAA8817710.1"/>
    </source>
</evidence>
<comment type="catalytic activity">
    <reaction evidence="18 19">
        <text>GTP + 4 H2O = 2,5-diamino-6-hydroxy-4-(5-phosphoribosylamino)-pyrimidine + formate + 2 phosphate + 3 H(+)</text>
        <dbReference type="Rhea" id="RHEA:23704"/>
        <dbReference type="ChEBI" id="CHEBI:15377"/>
        <dbReference type="ChEBI" id="CHEBI:15378"/>
        <dbReference type="ChEBI" id="CHEBI:15740"/>
        <dbReference type="ChEBI" id="CHEBI:37565"/>
        <dbReference type="ChEBI" id="CHEBI:43474"/>
        <dbReference type="ChEBI" id="CHEBI:58614"/>
        <dbReference type="EC" id="3.5.4.25"/>
    </reaction>
</comment>
<name>A0A5M9ZEY5_9BIFI</name>
<evidence type="ECO:0000256" key="19">
    <source>
        <dbReference type="HAMAP-Rule" id="MF_00179"/>
    </source>
</evidence>
<evidence type="ECO:0000256" key="6">
    <source>
        <dbReference type="ARBA" id="ARBA00005520"/>
    </source>
</evidence>
<dbReference type="NCBIfam" id="TIGR00506">
    <property type="entry name" value="ribB"/>
    <property type="match status" value="1"/>
</dbReference>
<comment type="cofactor">
    <cofactor evidence="20">
        <name>Mg(2+)</name>
        <dbReference type="ChEBI" id="CHEBI:18420"/>
    </cofactor>
    <cofactor evidence="20">
        <name>Mn(2+)</name>
        <dbReference type="ChEBI" id="CHEBI:29035"/>
    </cofactor>
    <text evidence="20">Binds 2 divalent metal cations per subunit. Magnesium or manganese.</text>
</comment>
<dbReference type="FunFam" id="3.90.870.10:FF:000001">
    <property type="entry name" value="Riboflavin biosynthesis protein RibBA"/>
    <property type="match status" value="1"/>
</dbReference>
<reference evidence="22 23" key="1">
    <citation type="journal article" date="2019" name="Syst. Appl. Microbiol.">
        <title>Characterization of Bifidobacterium species in feaces of the Egyptian fruit bat: Description of B. vespertilionis sp. nov. and B. rousetti sp. nov.</title>
        <authorList>
            <person name="Modesto M."/>
            <person name="Satti M."/>
            <person name="Watanabe K."/>
            <person name="Puglisi E."/>
            <person name="Morelli L."/>
            <person name="Huang C.-H."/>
            <person name="Liou J.-S."/>
            <person name="Miyashita M."/>
            <person name="Tamura T."/>
            <person name="Saito S."/>
            <person name="Mori K."/>
            <person name="Huang L."/>
            <person name="Sciavilla P."/>
            <person name="Sandri C."/>
            <person name="Spiezio C."/>
            <person name="Vitali F."/>
            <person name="Cavalieri D."/>
            <person name="Perpetuini G."/>
            <person name="Tofalo R."/>
            <person name="Bonetti A."/>
            <person name="Arita M."/>
            <person name="Mattarelli P."/>
        </authorList>
    </citation>
    <scope>NUCLEOTIDE SEQUENCE [LARGE SCALE GENOMIC DNA]</scope>
    <source>
        <strain evidence="22 23">RST27</strain>
    </source>
</reference>
<evidence type="ECO:0000256" key="13">
    <source>
        <dbReference type="ARBA" id="ARBA00023134"/>
    </source>
</evidence>
<dbReference type="CDD" id="cd00641">
    <property type="entry name" value="GTP_cyclohydro2"/>
    <property type="match status" value="1"/>
</dbReference>
<evidence type="ECO:0000256" key="17">
    <source>
        <dbReference type="ARBA" id="ARBA00043932"/>
    </source>
</evidence>
<comment type="function">
    <text evidence="3 20">Catalyzes the conversion of D-ribulose 5-phosphate to formate and 3,4-dihydroxy-2-butanone 4-phosphate.</text>
</comment>
<dbReference type="PANTHER" id="PTHR21327">
    <property type="entry name" value="GTP CYCLOHYDROLASE II-RELATED"/>
    <property type="match status" value="1"/>
</dbReference>
<keyword evidence="13 19" id="KW-0342">GTP-binding</keyword>
<feature type="binding site" evidence="20">
    <location>
        <position position="37"/>
    </location>
    <ligand>
        <name>Mg(2+)</name>
        <dbReference type="ChEBI" id="CHEBI:18420"/>
        <label>2</label>
    </ligand>
</feature>
<proteinExistence type="inferred from homology"/>
<dbReference type="EC" id="4.1.99.12" evidence="20"/>
<dbReference type="GO" id="GO:0005525">
    <property type="term" value="F:GTP binding"/>
    <property type="evidence" value="ECO:0007669"/>
    <property type="project" value="UniProtKB-KW"/>
</dbReference>
<comment type="similarity">
    <text evidence="20">Belongs to the DHBP synthase family.</text>
</comment>
<dbReference type="GO" id="GO:0005829">
    <property type="term" value="C:cytosol"/>
    <property type="evidence" value="ECO:0007669"/>
    <property type="project" value="TreeGrafter"/>
</dbReference>
<evidence type="ECO:0000256" key="8">
    <source>
        <dbReference type="ARBA" id="ARBA00022723"/>
    </source>
</evidence>
<comment type="catalytic activity">
    <reaction evidence="1 20">
        <text>D-ribulose 5-phosphate = (2S)-2-hydroxy-3-oxobutyl phosphate + formate + H(+)</text>
        <dbReference type="Rhea" id="RHEA:18457"/>
        <dbReference type="ChEBI" id="CHEBI:15378"/>
        <dbReference type="ChEBI" id="CHEBI:15740"/>
        <dbReference type="ChEBI" id="CHEBI:58121"/>
        <dbReference type="ChEBI" id="CHEBI:58830"/>
        <dbReference type="EC" id="4.1.99.12"/>
    </reaction>
</comment>
<dbReference type="SUPFAM" id="SSF55821">
    <property type="entry name" value="YrdC/RibB"/>
    <property type="match status" value="1"/>
</dbReference>
<feature type="binding site" evidence="19">
    <location>
        <position position="297"/>
    </location>
    <ligand>
        <name>Zn(2+)</name>
        <dbReference type="ChEBI" id="CHEBI:29105"/>
        <note>catalytic</note>
    </ligand>
</feature>
<dbReference type="Pfam" id="PF00926">
    <property type="entry name" value="DHBP_synthase"/>
    <property type="match status" value="1"/>
</dbReference>
<dbReference type="HAMAP" id="MF_00179">
    <property type="entry name" value="RibA"/>
    <property type="match status" value="1"/>
</dbReference>
<keyword evidence="14 20" id="KW-0464">Manganese</keyword>
<evidence type="ECO:0000256" key="12">
    <source>
        <dbReference type="ARBA" id="ARBA00022842"/>
    </source>
</evidence>
<evidence type="ECO:0000256" key="7">
    <source>
        <dbReference type="ARBA" id="ARBA00022619"/>
    </source>
</evidence>
<dbReference type="GO" id="GO:0003935">
    <property type="term" value="F:GTP cyclohydrolase II activity"/>
    <property type="evidence" value="ECO:0007669"/>
    <property type="project" value="UniProtKB-UniRule"/>
</dbReference>